<protein>
    <recommendedName>
        <fullName evidence="3">Thiamine biosynthesis protein ThiF</fullName>
    </recommendedName>
</protein>
<comment type="caution">
    <text evidence="1">The sequence shown here is derived from an EMBL/GenBank/DDBJ whole genome shotgun (WGS) entry which is preliminary data.</text>
</comment>
<accession>A0ABP6GZX3</accession>
<reference evidence="2" key="1">
    <citation type="journal article" date="2019" name="Int. J. Syst. Evol. Microbiol.">
        <title>The Global Catalogue of Microorganisms (GCM) 10K type strain sequencing project: providing services to taxonomists for standard genome sequencing and annotation.</title>
        <authorList>
            <consortium name="The Broad Institute Genomics Platform"/>
            <consortium name="The Broad Institute Genome Sequencing Center for Infectious Disease"/>
            <person name="Wu L."/>
            <person name="Ma J."/>
        </authorList>
    </citation>
    <scope>NUCLEOTIDE SEQUENCE [LARGE SCALE GENOMIC DNA]</scope>
    <source>
        <strain evidence="2">JCM 16378</strain>
    </source>
</reference>
<sequence>MARVRCATLSRVTRRPLLRTLWPALRRGPGEVQFGTAAEHAVVVGGLSEAEIAGLEGLDGTREVPLALTTGTGADLLEELLACGLVCEAAPASPVPPVVRGVLAADADALVRTSSPPTHGYAALAARRAAHVIVAGRGDLPAALTTALRRAGIGRVSQGRGPADDWEHAASSGRRDVPAPSVVVLPAAGALDPAAAHPWRRRGIPVLPVLMHDVEAVVGPLVVAGGPCLRCLDLTRSDLDPAWPALLGQLTRPAVGAGREIGGETTLVGVAAGMAAMVVLGVVDGQPLPTGRSLEVGLPWPRVRQRRWGIHPRCSCAVQVTYDPPADANGAGQVRMAG</sequence>
<evidence type="ECO:0000313" key="1">
    <source>
        <dbReference type="EMBL" id="GAA2733644.1"/>
    </source>
</evidence>
<dbReference type="Gene3D" id="3.40.50.720">
    <property type="entry name" value="NAD(P)-binding Rossmann-like Domain"/>
    <property type="match status" value="1"/>
</dbReference>
<evidence type="ECO:0000313" key="2">
    <source>
        <dbReference type="Proteomes" id="UP001501326"/>
    </source>
</evidence>
<gene>
    <name evidence="1" type="ORF">GCM10009867_12030</name>
</gene>
<dbReference type="Proteomes" id="UP001501326">
    <property type="component" value="Unassembled WGS sequence"/>
</dbReference>
<dbReference type="EMBL" id="BAAARN010000001">
    <property type="protein sequence ID" value="GAA2733644.1"/>
    <property type="molecule type" value="Genomic_DNA"/>
</dbReference>
<organism evidence="1 2">
    <name type="scientific">Pedococcus aerophilus</name>
    <dbReference type="NCBI Taxonomy" id="436356"/>
    <lineage>
        <taxon>Bacteria</taxon>
        <taxon>Bacillati</taxon>
        <taxon>Actinomycetota</taxon>
        <taxon>Actinomycetes</taxon>
        <taxon>Micrococcales</taxon>
        <taxon>Intrasporangiaceae</taxon>
        <taxon>Pedococcus</taxon>
    </lineage>
</organism>
<name>A0ABP6GZX3_9MICO</name>
<evidence type="ECO:0008006" key="3">
    <source>
        <dbReference type="Google" id="ProtNLM"/>
    </source>
</evidence>
<keyword evidence="2" id="KW-1185">Reference proteome</keyword>
<proteinExistence type="predicted"/>